<organism evidence="4 5">
    <name type="scientific">Leucobacter soli</name>
    <dbReference type="NCBI Taxonomy" id="2812850"/>
    <lineage>
        <taxon>Bacteria</taxon>
        <taxon>Bacillati</taxon>
        <taxon>Actinomycetota</taxon>
        <taxon>Actinomycetes</taxon>
        <taxon>Micrococcales</taxon>
        <taxon>Microbacteriaceae</taxon>
        <taxon>Leucobacter</taxon>
    </lineage>
</organism>
<dbReference type="GO" id="GO:0005737">
    <property type="term" value="C:cytoplasm"/>
    <property type="evidence" value="ECO:0007669"/>
    <property type="project" value="TreeGrafter"/>
</dbReference>
<dbReference type="GO" id="GO:0016491">
    <property type="term" value="F:oxidoreductase activity"/>
    <property type="evidence" value="ECO:0007669"/>
    <property type="project" value="UniProtKB-KW"/>
</dbReference>
<feature type="domain" description="NADP-dependent oxidoreductase" evidence="3">
    <location>
        <begin position="17"/>
        <end position="310"/>
    </location>
</feature>
<protein>
    <submittedName>
        <fullName evidence="4">Aldo-keto reductase IolS</fullName>
        <ecNumber evidence="4">1.1.1.-</ecNumber>
    </submittedName>
</protein>
<dbReference type="Proteomes" id="UP000693892">
    <property type="component" value="Unassembled WGS sequence"/>
</dbReference>
<proteinExistence type="predicted"/>
<keyword evidence="5" id="KW-1185">Reference proteome</keyword>
<dbReference type="AlphaFoldDB" id="A0A916JVD5"/>
<dbReference type="PANTHER" id="PTHR43625:SF40">
    <property type="entry name" value="ALDO-KETO REDUCTASE YAKC [NADP(+)]"/>
    <property type="match status" value="1"/>
</dbReference>
<dbReference type="InterPro" id="IPR023210">
    <property type="entry name" value="NADP_OxRdtase_dom"/>
</dbReference>
<sequence>MDEPRMLAGGLAVSAQGYGAMSLSDAYGPIDAEEAGAVVAAARDLGITLFDSANIYGDGWSEEMLGRAFRRPADRDRVVIATKFGIVRGGGPGHRGIRGDRDYVFEQVDASLRRLGTDHIDLLYQHRIDRELGVEETVGAMAELVAAGKVRHLGLSEATGSEVRRANAVHPIAAVQSEWSAFSRDIEENLLPDLAELGIPIVPYAPLSRGLLTGRIEPGGYEQPDIRAIFPRFGLESLPHNLRLVAELAEHAERLDATPGQLALAWLDARAAELGVTSIAIPGTRSPAHLAENIGALGLSLPPETKRLLDGFAERVSGPRNADPRWTSLGRP</sequence>
<evidence type="ECO:0000256" key="1">
    <source>
        <dbReference type="ARBA" id="ARBA00023002"/>
    </source>
</evidence>
<dbReference type="EC" id="1.1.1.-" evidence="4"/>
<evidence type="ECO:0000259" key="3">
    <source>
        <dbReference type="Pfam" id="PF00248"/>
    </source>
</evidence>
<evidence type="ECO:0000313" key="4">
    <source>
        <dbReference type="EMBL" id="CAG7606347.1"/>
    </source>
</evidence>
<dbReference type="PANTHER" id="PTHR43625">
    <property type="entry name" value="AFLATOXIN B1 ALDEHYDE REDUCTASE"/>
    <property type="match status" value="1"/>
</dbReference>
<evidence type="ECO:0000313" key="5">
    <source>
        <dbReference type="Proteomes" id="UP000693892"/>
    </source>
</evidence>
<dbReference type="EMBL" id="CAJVAP010000008">
    <property type="protein sequence ID" value="CAG7606347.1"/>
    <property type="molecule type" value="Genomic_DNA"/>
</dbReference>
<comment type="caution">
    <text evidence="4">The sequence shown here is derived from an EMBL/GenBank/DDBJ whole genome shotgun (WGS) entry which is preliminary data.</text>
</comment>
<dbReference type="RefSeq" id="WP_218114541.1">
    <property type="nucleotide sequence ID" value="NZ_CAJVAP010000008.1"/>
</dbReference>
<evidence type="ECO:0000256" key="2">
    <source>
        <dbReference type="SAM" id="MobiDB-lite"/>
    </source>
</evidence>
<keyword evidence="1 4" id="KW-0560">Oxidoreductase</keyword>
<name>A0A916JVD5_9MICO</name>
<dbReference type="InterPro" id="IPR050791">
    <property type="entry name" value="Aldo-Keto_reductase"/>
</dbReference>
<feature type="region of interest" description="Disordered" evidence="2">
    <location>
        <begin position="313"/>
        <end position="332"/>
    </location>
</feature>
<accession>A0A916JVD5</accession>
<dbReference type="Pfam" id="PF00248">
    <property type="entry name" value="Aldo_ket_red"/>
    <property type="match status" value="1"/>
</dbReference>
<reference evidence="4" key="1">
    <citation type="submission" date="2021-06" db="EMBL/GenBank/DDBJ databases">
        <authorList>
            <person name="Criscuolo A."/>
        </authorList>
    </citation>
    <scope>NUCLEOTIDE SEQUENCE</scope>
    <source>
        <strain evidence="4">CIP111803</strain>
    </source>
</reference>
<gene>
    <name evidence="4" type="primary">iolS</name>
    <name evidence="4" type="ORF">LEUCIP111803_00917</name>
</gene>